<reference evidence="10" key="1">
    <citation type="journal article" date="2019" name="G3 (Bethesda)">
        <title>Genome Assemblies of Two Rare Opportunistic Yeast Pathogens: Diutina rugosa (syn. Candida rugosa) and Trichomonascus ciferrii (syn. Candida ciferrii).</title>
        <authorList>
            <person name="Mixao V."/>
            <person name="Saus E."/>
            <person name="Hansen A.P."/>
            <person name="Lass-Florl C."/>
            <person name="Gabaldon T."/>
        </authorList>
    </citation>
    <scope>NUCLEOTIDE SEQUENCE</scope>
    <source>
        <strain evidence="10">CBS 4856</strain>
    </source>
</reference>
<sequence>MSDVFQPAPEPPTELGRYRVLSSTAGIHVSPFQLGAMSIGDAWAGVMGSMSKEQSFKLLDAYYEAGGNFIDTANNYQDEQSEEWIGEWMAQRKNRDQLVLATKYTTDYSSYKLGKGKAPNHCGNHKRSLHMSVRDSLKKLKTDWIDILYVHWWDHTTSIEEIMDSLHILVEQGKVLYLGISDSPAWVVSAANYYARAHGKTPFSIYQGRWNVMLRDFEREIIPMARYFGMALAPWDVLGSGKFKTKQEIEERKAKGENLRSMLGSEQTEEEAAMSAALEKVANEVGAKSLTAVALAYVMAKAPNVFPIVGGRKVEHLQGNIEALNLRLTQKQIEFLESQTSFSIGFPNNFIGDDPKVAGNAPPLLAANAPYAYVKAPKSISSPDSIESPLLKEPEVPGIPYLNETIESVAHGVEVFDARSRWAETLLDKAEEYKSEIGSLESQIDVIVSGVKVAMVNLQHPLSSLEKNINTKVGFLTELDENAQKAIDWEQDFNKLDRIQLVDYFQPSDAKAPKTLAGWIDKEEVAAASVKCSELRSSCYENLRGLQGGVAAVLSHANELDNSVKGWSRNKVHSQSYMDIYQDIKALALRIKKDAEHVSSLAETAPNLKNVVKLAALHEKEFLNEIKSYIVDLHQQVVECVKFKRTYQDSFIDYLRQISQLQYQTSLLRPKLQTVQRDLHRAEEHRVTVAQVIELPYLYGMFLLEHHRRKLWTDHIKSMVNETTDGISALNQEEIKCRESWKKHCGNAMLKLLKSESKNEERVPSIEVVLKDEHEDECEVSKQEIDKFFHDLAHIGFNELLNELRLEYDGLIKRVNASKLASLPVGQQQADLSASQKMFKSGSISENSLMLLNGDNNTSRRNGTEAKEYESKIKEYEMRIRKLEGLLHRKQYSEMTGGAGTPITPPGTGTVTGNSGVLNKSERPQPNRLLEQVHNLTEERKVDRERIESLKRHNHELEEKLQQVQQEKDNAENIKSDLLANMSAQESEFSRERRGLHQEISELKMRVDELEEEAEREGDRANELEMKRDHEVQKLEKQLEVIKLREHENNKNYSEELDKFIAKEHTLKDENEKLRNKVERFIVRSKDLSQRLYTSYRRSCEMLECIGLQVSKEIDEESNQVVSFTVNRVRGLRRSSKGGGDASTSNVDNNASSMLDSEVRGSGVEITTTADGEIGGLGPTVLYWMNENPEDEGEDMEQVVTREEERYTKFTNEVYIDYDIFRDSVYDRFKAVERLARKGQQYRDRAHRAEKESRQKISIKSFKPGDLALFLPTRDQTRNPQPWATFNVGAPHYFLKPDKEHQLDSREWLVARINNIEDRTVSRALDSSQDNPFDLSDGLKWHWVEATEER</sequence>
<proteinExistence type="inferred from homology"/>
<gene>
    <name evidence="10" type="ORF">TRICI_004150</name>
</gene>
<evidence type="ECO:0000259" key="9">
    <source>
        <dbReference type="Pfam" id="PF10377"/>
    </source>
</evidence>
<feature type="domain" description="NADP-dependent oxidoreductase" evidence="7">
    <location>
        <begin position="33"/>
        <end position="337"/>
    </location>
</feature>
<dbReference type="GO" id="GO:0047681">
    <property type="term" value="F:aryl-alcohol dehydrogenase (NADP+) activity"/>
    <property type="evidence" value="ECO:0007669"/>
    <property type="project" value="UniProtKB-ARBA"/>
</dbReference>
<dbReference type="InterPro" id="IPR050523">
    <property type="entry name" value="AKR_Detox_Biosynth"/>
</dbReference>
<evidence type="ECO:0000256" key="1">
    <source>
        <dbReference type="ARBA" id="ARBA00004623"/>
    </source>
</evidence>
<dbReference type="PANTHER" id="PTHR43364:SF2">
    <property type="entry name" value="ARYL-ALCOHOL DEHYDROGENASE AAD10-RELATED"/>
    <property type="match status" value="1"/>
</dbReference>
<dbReference type="InterPro" id="IPR019460">
    <property type="entry name" value="Atg11_C"/>
</dbReference>
<dbReference type="InterPro" id="IPR023210">
    <property type="entry name" value="NADP_OxRdtase_dom"/>
</dbReference>
<keyword evidence="2" id="KW-0560">Oxidoreductase</keyword>
<keyword evidence="5" id="KW-0175">Coiled coil</keyword>
<dbReference type="InterPro" id="IPR045326">
    <property type="entry name" value="ATG17-like_dom"/>
</dbReference>
<dbReference type="GO" id="GO:0006914">
    <property type="term" value="P:autophagy"/>
    <property type="evidence" value="ECO:0007669"/>
    <property type="project" value="UniProtKB-KW"/>
</dbReference>
<organism evidence="10 11">
    <name type="scientific">Trichomonascus ciferrii</name>
    <dbReference type="NCBI Taxonomy" id="44093"/>
    <lineage>
        <taxon>Eukaryota</taxon>
        <taxon>Fungi</taxon>
        <taxon>Dikarya</taxon>
        <taxon>Ascomycota</taxon>
        <taxon>Saccharomycotina</taxon>
        <taxon>Dipodascomycetes</taxon>
        <taxon>Dipodascales</taxon>
        <taxon>Trichomonascaceae</taxon>
        <taxon>Trichomonascus</taxon>
        <taxon>Trichomonascus ciferrii complex</taxon>
    </lineage>
</organism>
<evidence type="ECO:0000259" key="7">
    <source>
        <dbReference type="Pfam" id="PF00248"/>
    </source>
</evidence>
<comment type="similarity">
    <text evidence="4">Belongs to the aldo/keto reductase family. Aldo/keto reductase 2 subfamily.</text>
</comment>
<protein>
    <recommendedName>
        <fullName evidence="12">Autophagy-related protein 11</fullName>
    </recommendedName>
</protein>
<dbReference type="VEuPathDB" id="FungiDB:TRICI_004150"/>
<dbReference type="Pfam" id="PF00248">
    <property type="entry name" value="Aldo_ket_red"/>
    <property type="match status" value="1"/>
</dbReference>
<dbReference type="Pfam" id="PF04108">
    <property type="entry name" value="ATG17_like"/>
    <property type="match status" value="1"/>
</dbReference>
<feature type="region of interest" description="Disordered" evidence="6">
    <location>
        <begin position="1133"/>
        <end position="1160"/>
    </location>
</feature>
<evidence type="ECO:0000256" key="4">
    <source>
        <dbReference type="ARBA" id="ARBA00038157"/>
    </source>
</evidence>
<keyword evidence="11" id="KW-1185">Reference proteome</keyword>
<accession>A0A642V1Q5</accession>
<feature type="domain" description="Autophagy protein ATG17-like" evidence="8">
    <location>
        <begin position="420"/>
        <end position="747"/>
    </location>
</feature>
<evidence type="ECO:0008006" key="12">
    <source>
        <dbReference type="Google" id="ProtNLM"/>
    </source>
</evidence>
<comment type="subcellular location">
    <subcellularLocation>
        <location evidence="1">Preautophagosomal structure membrane</location>
        <topology evidence="1">Peripheral membrane protein</topology>
    </subcellularLocation>
</comment>
<dbReference type="CDD" id="cd19147">
    <property type="entry name" value="AKR_AKR9A3_9B1-4"/>
    <property type="match status" value="1"/>
</dbReference>
<evidence type="ECO:0000256" key="2">
    <source>
        <dbReference type="ARBA" id="ARBA00023002"/>
    </source>
</evidence>
<feature type="coiled-coil region" evidence="5">
    <location>
        <begin position="933"/>
        <end position="1091"/>
    </location>
</feature>
<name>A0A642V1Q5_9ASCO</name>
<evidence type="ECO:0000313" key="10">
    <source>
        <dbReference type="EMBL" id="KAA8910352.1"/>
    </source>
</evidence>
<dbReference type="PANTHER" id="PTHR43364">
    <property type="entry name" value="NADH-SPECIFIC METHYLGLYOXAL REDUCTASE-RELATED"/>
    <property type="match status" value="1"/>
</dbReference>
<evidence type="ECO:0000259" key="8">
    <source>
        <dbReference type="Pfam" id="PF04108"/>
    </source>
</evidence>
<dbReference type="EMBL" id="SWFS01000317">
    <property type="protein sequence ID" value="KAA8910352.1"/>
    <property type="molecule type" value="Genomic_DNA"/>
</dbReference>
<dbReference type="FunFam" id="3.20.20.100:FF:000024">
    <property type="entry name" value="Aryl-alcohol dehydrogenase"/>
    <property type="match status" value="1"/>
</dbReference>
<evidence type="ECO:0000313" key="11">
    <source>
        <dbReference type="Proteomes" id="UP000761534"/>
    </source>
</evidence>
<keyword evidence="3" id="KW-0072">Autophagy</keyword>
<comment type="caution">
    <text evidence="10">The sequence shown here is derived from an EMBL/GenBank/DDBJ whole genome shotgun (WGS) entry which is preliminary data.</text>
</comment>
<dbReference type="Proteomes" id="UP000761534">
    <property type="component" value="Unassembled WGS sequence"/>
</dbReference>
<dbReference type="InterPro" id="IPR036812">
    <property type="entry name" value="NAD(P)_OxRdtase_dom_sf"/>
</dbReference>
<dbReference type="OrthoDB" id="48988at2759"/>
<evidence type="ECO:0000256" key="6">
    <source>
        <dbReference type="SAM" id="MobiDB-lite"/>
    </source>
</evidence>
<feature type="compositionally biased region" description="Polar residues" evidence="6">
    <location>
        <begin position="1142"/>
        <end position="1155"/>
    </location>
</feature>
<dbReference type="Gene3D" id="3.20.20.100">
    <property type="entry name" value="NADP-dependent oxidoreductase domain"/>
    <property type="match status" value="1"/>
</dbReference>
<dbReference type="GO" id="GO:0034045">
    <property type="term" value="C:phagophore assembly site membrane"/>
    <property type="evidence" value="ECO:0007669"/>
    <property type="project" value="UniProtKB-SubCell"/>
</dbReference>
<evidence type="ECO:0000256" key="5">
    <source>
        <dbReference type="SAM" id="Coils"/>
    </source>
</evidence>
<dbReference type="SUPFAM" id="SSF51430">
    <property type="entry name" value="NAD(P)-linked oxidoreductase"/>
    <property type="match status" value="1"/>
</dbReference>
<feature type="domain" description="Autophagy-related protein 11 C-terminal" evidence="9">
    <location>
        <begin position="1223"/>
        <end position="1348"/>
    </location>
</feature>
<dbReference type="Pfam" id="PF10377">
    <property type="entry name" value="ATG11"/>
    <property type="match status" value="1"/>
</dbReference>
<evidence type="ECO:0000256" key="3">
    <source>
        <dbReference type="ARBA" id="ARBA00023006"/>
    </source>
</evidence>